<evidence type="ECO:0000313" key="2">
    <source>
        <dbReference type="EMBL" id="VEL20573.1"/>
    </source>
</evidence>
<dbReference type="AlphaFoldDB" id="A0A3S5CMD6"/>
<protein>
    <submittedName>
        <fullName evidence="2">Uncharacterized protein</fullName>
    </submittedName>
</protein>
<organism evidence="2 3">
    <name type="scientific">Protopolystoma xenopodis</name>
    <dbReference type="NCBI Taxonomy" id="117903"/>
    <lineage>
        <taxon>Eukaryota</taxon>
        <taxon>Metazoa</taxon>
        <taxon>Spiralia</taxon>
        <taxon>Lophotrochozoa</taxon>
        <taxon>Platyhelminthes</taxon>
        <taxon>Monogenea</taxon>
        <taxon>Polyopisthocotylea</taxon>
        <taxon>Polystomatidea</taxon>
        <taxon>Polystomatidae</taxon>
        <taxon>Protopolystoma</taxon>
    </lineage>
</organism>
<feature type="region of interest" description="Disordered" evidence="1">
    <location>
        <begin position="17"/>
        <end position="46"/>
    </location>
</feature>
<name>A0A3S5CMD6_9PLAT</name>
<reference evidence="2" key="1">
    <citation type="submission" date="2018-11" db="EMBL/GenBank/DDBJ databases">
        <authorList>
            <consortium name="Pathogen Informatics"/>
        </authorList>
    </citation>
    <scope>NUCLEOTIDE SEQUENCE</scope>
</reference>
<proteinExistence type="predicted"/>
<accession>A0A3S5CMD6</accession>
<sequence>MDLMTVVRFPSSSRMNLTPTSHLPTLLPEPGRPVLSQSQLPTARSSHLHRPSAYQAVFHPNRPVVQSQKHALTPAETKYYLPKGLPVLPILSSAWATTANVTVARPV</sequence>
<evidence type="ECO:0000313" key="3">
    <source>
        <dbReference type="Proteomes" id="UP000784294"/>
    </source>
</evidence>
<gene>
    <name evidence="2" type="ORF">PXEA_LOCUS14013</name>
</gene>
<feature type="compositionally biased region" description="Low complexity" evidence="1">
    <location>
        <begin position="17"/>
        <end position="29"/>
    </location>
</feature>
<dbReference type="EMBL" id="CAAALY010047092">
    <property type="protein sequence ID" value="VEL20573.1"/>
    <property type="molecule type" value="Genomic_DNA"/>
</dbReference>
<comment type="caution">
    <text evidence="2">The sequence shown here is derived from an EMBL/GenBank/DDBJ whole genome shotgun (WGS) entry which is preliminary data.</text>
</comment>
<keyword evidence="3" id="KW-1185">Reference proteome</keyword>
<feature type="compositionally biased region" description="Polar residues" evidence="1">
    <location>
        <begin position="35"/>
        <end position="45"/>
    </location>
</feature>
<dbReference type="Proteomes" id="UP000784294">
    <property type="component" value="Unassembled WGS sequence"/>
</dbReference>
<evidence type="ECO:0000256" key="1">
    <source>
        <dbReference type="SAM" id="MobiDB-lite"/>
    </source>
</evidence>